<dbReference type="EMBL" id="JBBXMP010000002">
    <property type="protein sequence ID" value="KAL0072060.1"/>
    <property type="molecule type" value="Genomic_DNA"/>
</dbReference>
<feature type="region of interest" description="Disordered" evidence="3">
    <location>
        <begin position="282"/>
        <end position="303"/>
    </location>
</feature>
<keyword evidence="2" id="KW-0378">Hydrolase</keyword>
<sequence>MASKRVLTPEQLVLQEARRLKKAKVAATQVQSEPQLWGNAKTLERKWHQLAEPSGTNVTQRVKILTWNLLAQCLVRRELFPNSDCLKAGQRENMIYREILTCEADILCLQEVDRLEKLLPILERAGYTHHYASGPRKLHGCLIAYKQELYELAGQRTIYYDEQEVRTNGEESRGRGSSFRTKNIGHIASLRNKKNDQGVIIATTHLFWHPKYVYERARQAGILKRETLRYRDETHPDWPCILAGDFNFTPDDAAYSFAVGDPLSAPQKELLDVSRVVHTTIDPSFSDGGAQKEDENEETAAPDPDRVIVNARPAQPSDGLLSSQELEELFTKAGPPLRSMYDLGLRLHKETRSPPSGDGAKFVTFGERTGLQPHRRGYHEPQWTSYTYYWQNSIDYIFVVDPVDVQSTVVGLLSPPSTSDLEPGIPRQGVSGSDHVSLCVEIAFTGNSVI</sequence>
<dbReference type="InterPro" id="IPR036691">
    <property type="entry name" value="Endo/exonu/phosph_ase_sf"/>
</dbReference>
<keyword evidence="5" id="KW-0269">Exonuclease</keyword>
<dbReference type="SUPFAM" id="SSF56219">
    <property type="entry name" value="DNase I-like"/>
    <property type="match status" value="1"/>
</dbReference>
<evidence type="ECO:0000256" key="3">
    <source>
        <dbReference type="SAM" id="MobiDB-lite"/>
    </source>
</evidence>
<evidence type="ECO:0000256" key="1">
    <source>
        <dbReference type="ARBA" id="ARBA00010774"/>
    </source>
</evidence>
<accession>A0ABR3ADS1</accession>
<dbReference type="InterPro" id="IPR005135">
    <property type="entry name" value="Endo/exonuclease/phosphatase"/>
</dbReference>
<reference evidence="5 6" key="1">
    <citation type="submission" date="2024-05" db="EMBL/GenBank/DDBJ databases">
        <title>A draft genome resource for the thread blight pathogen Marasmius tenuissimus strain MS-2.</title>
        <authorList>
            <person name="Yulfo-Soto G.E."/>
            <person name="Baruah I.K."/>
            <person name="Amoako-Attah I."/>
            <person name="Bukari Y."/>
            <person name="Meinhardt L.W."/>
            <person name="Bailey B.A."/>
            <person name="Cohen S.P."/>
        </authorList>
    </citation>
    <scope>NUCLEOTIDE SEQUENCE [LARGE SCALE GENOMIC DNA]</scope>
    <source>
        <strain evidence="5 6">MS-2</strain>
    </source>
</reference>
<keyword evidence="5" id="KW-0540">Nuclease</keyword>
<gene>
    <name evidence="5" type="primary">NGL2</name>
    <name evidence="5" type="ORF">AAF712_000983</name>
</gene>
<dbReference type="Proteomes" id="UP001437256">
    <property type="component" value="Unassembled WGS sequence"/>
</dbReference>
<organism evidence="5 6">
    <name type="scientific">Marasmius tenuissimus</name>
    <dbReference type="NCBI Taxonomy" id="585030"/>
    <lineage>
        <taxon>Eukaryota</taxon>
        <taxon>Fungi</taxon>
        <taxon>Dikarya</taxon>
        <taxon>Basidiomycota</taxon>
        <taxon>Agaricomycotina</taxon>
        <taxon>Agaricomycetes</taxon>
        <taxon>Agaricomycetidae</taxon>
        <taxon>Agaricales</taxon>
        <taxon>Marasmiineae</taxon>
        <taxon>Marasmiaceae</taxon>
        <taxon>Marasmius</taxon>
    </lineage>
</organism>
<dbReference type="PANTHER" id="PTHR12121">
    <property type="entry name" value="CARBON CATABOLITE REPRESSOR PROTEIN 4"/>
    <property type="match status" value="1"/>
</dbReference>
<dbReference type="Pfam" id="PF03372">
    <property type="entry name" value="Exo_endo_phos"/>
    <property type="match status" value="1"/>
</dbReference>
<comment type="caution">
    <text evidence="5">The sequence shown here is derived from an EMBL/GenBank/DDBJ whole genome shotgun (WGS) entry which is preliminary data.</text>
</comment>
<name>A0ABR3ADS1_9AGAR</name>
<dbReference type="Gene3D" id="3.60.10.10">
    <property type="entry name" value="Endonuclease/exonuclease/phosphatase"/>
    <property type="match status" value="1"/>
</dbReference>
<dbReference type="PANTHER" id="PTHR12121:SF45">
    <property type="entry name" value="NOCTURNIN"/>
    <property type="match status" value="1"/>
</dbReference>
<feature type="domain" description="Endonuclease/exonuclease/phosphatase" evidence="4">
    <location>
        <begin position="65"/>
        <end position="435"/>
    </location>
</feature>
<evidence type="ECO:0000313" key="6">
    <source>
        <dbReference type="Proteomes" id="UP001437256"/>
    </source>
</evidence>
<keyword evidence="6" id="KW-1185">Reference proteome</keyword>
<proteinExistence type="inferred from homology"/>
<comment type="similarity">
    <text evidence="1">Belongs to the CCR4/nocturin family.</text>
</comment>
<dbReference type="InterPro" id="IPR050410">
    <property type="entry name" value="CCR4/nocturin_mRNA_transcr"/>
</dbReference>
<evidence type="ECO:0000256" key="2">
    <source>
        <dbReference type="ARBA" id="ARBA00022801"/>
    </source>
</evidence>
<evidence type="ECO:0000259" key="4">
    <source>
        <dbReference type="Pfam" id="PF03372"/>
    </source>
</evidence>
<protein>
    <submittedName>
        <fullName evidence="5">RNA exonuclease ngl2</fullName>
    </submittedName>
</protein>
<dbReference type="GO" id="GO:0004527">
    <property type="term" value="F:exonuclease activity"/>
    <property type="evidence" value="ECO:0007669"/>
    <property type="project" value="UniProtKB-KW"/>
</dbReference>
<evidence type="ECO:0000313" key="5">
    <source>
        <dbReference type="EMBL" id="KAL0072060.1"/>
    </source>
</evidence>